<proteinExistence type="predicted"/>
<dbReference type="PANTHER" id="PTHR46361">
    <property type="entry name" value="ELECTRON CARRIER/ PROTEIN DISULFIDE OXIDOREDUCTASE"/>
    <property type="match status" value="1"/>
</dbReference>
<evidence type="ECO:0000259" key="1">
    <source>
        <dbReference type="PROSITE" id="PS50186"/>
    </source>
</evidence>
<dbReference type="InterPro" id="IPR036388">
    <property type="entry name" value="WH-like_DNA-bd_sf"/>
</dbReference>
<dbReference type="Pfam" id="PF00610">
    <property type="entry name" value="DEP"/>
    <property type="match status" value="2"/>
</dbReference>
<dbReference type="AlphaFoldDB" id="A0A7Y8GZQ6"/>
<feature type="domain" description="DEP" evidence="1">
    <location>
        <begin position="183"/>
        <end position="256"/>
    </location>
</feature>
<dbReference type="SUPFAM" id="SSF46785">
    <property type="entry name" value="Winged helix' DNA-binding domain"/>
    <property type="match status" value="2"/>
</dbReference>
<dbReference type="Proteomes" id="UP000545507">
    <property type="component" value="Unassembled WGS sequence"/>
</dbReference>
<accession>A0A7Y8GZQ6</accession>
<protein>
    <recommendedName>
        <fullName evidence="1">DEP domain-containing protein</fullName>
    </recommendedName>
</protein>
<dbReference type="SMART" id="SM00049">
    <property type="entry name" value="DEP"/>
    <property type="match status" value="2"/>
</dbReference>
<sequence length="348" mass="38853">MAKTPAPQVYLQLPDGPDRDALRAGLLALQCIPVNLPPPGAALSEQLERLALDPHALVFLDVSNALPRVTHRFDRILKTWPQALRARTLLTRLAAGHVSPADRTWVQSLGFADLIASFVDRGPTSPLRQALDRVASNVGLPALAADELDRYLRAVPTAPSSLSPRALIRARTGLDAEALADLLQFKLDIRDRSYHLKKYPACFLASEAVQWIRSHFRLDSPQAVEVGQALQSLGLLYHVAHEQVFADEALFFRLRAPAQLPNVNLGLVLQTLRDRLVVVDRSYLGKDYPSCWIGQEAVDVLCAKRNITRHESQLILHRLMQFGFFEHVVGEHGFIDGNFFYRFTDNLP</sequence>
<evidence type="ECO:0000313" key="3">
    <source>
        <dbReference type="Proteomes" id="UP000545507"/>
    </source>
</evidence>
<dbReference type="Gene3D" id="1.10.10.10">
    <property type="entry name" value="Winged helix-like DNA-binding domain superfamily/Winged helix DNA-binding domain"/>
    <property type="match status" value="2"/>
</dbReference>
<dbReference type="PROSITE" id="PS50186">
    <property type="entry name" value="DEP"/>
    <property type="match status" value="2"/>
</dbReference>
<comment type="caution">
    <text evidence="2">The sequence shown here is derived from an EMBL/GenBank/DDBJ whole genome shotgun (WGS) entry which is preliminary data.</text>
</comment>
<reference evidence="2 3" key="1">
    <citation type="submission" date="2019-09" db="EMBL/GenBank/DDBJ databases">
        <title>Hydrogenophaga aromatica sp. nov., isolated from a para-xylene-degrading enrichment culture.</title>
        <authorList>
            <person name="Tancsics A."/>
            <person name="Banerjee S."/>
        </authorList>
    </citation>
    <scope>NUCLEOTIDE SEQUENCE [LARGE SCALE GENOMIC DNA]</scope>
    <source>
        <strain evidence="2 3">D2P1</strain>
    </source>
</reference>
<name>A0A7Y8GZQ6_9BURK</name>
<dbReference type="CDD" id="cd04371">
    <property type="entry name" value="DEP"/>
    <property type="match status" value="2"/>
</dbReference>
<dbReference type="InterPro" id="IPR000591">
    <property type="entry name" value="DEP_dom"/>
</dbReference>
<dbReference type="GO" id="GO:0035556">
    <property type="term" value="P:intracellular signal transduction"/>
    <property type="evidence" value="ECO:0007669"/>
    <property type="project" value="InterPro"/>
</dbReference>
<dbReference type="EMBL" id="VYGV01000016">
    <property type="protein sequence ID" value="NWF47199.1"/>
    <property type="molecule type" value="Genomic_DNA"/>
</dbReference>
<feature type="domain" description="DEP" evidence="1">
    <location>
        <begin position="272"/>
        <end position="345"/>
    </location>
</feature>
<dbReference type="InterPro" id="IPR036390">
    <property type="entry name" value="WH_DNA-bd_sf"/>
</dbReference>
<dbReference type="RefSeq" id="WP_177137085.1">
    <property type="nucleotide sequence ID" value="NZ_VYGV01000016.1"/>
</dbReference>
<keyword evidence="3" id="KW-1185">Reference proteome</keyword>
<organism evidence="2 3">
    <name type="scientific">Hydrogenophaga aromaticivorans</name>
    <dbReference type="NCBI Taxonomy" id="2610898"/>
    <lineage>
        <taxon>Bacteria</taxon>
        <taxon>Pseudomonadati</taxon>
        <taxon>Pseudomonadota</taxon>
        <taxon>Betaproteobacteria</taxon>
        <taxon>Burkholderiales</taxon>
        <taxon>Comamonadaceae</taxon>
        <taxon>Hydrogenophaga</taxon>
    </lineage>
</organism>
<dbReference type="PANTHER" id="PTHR46361:SF3">
    <property type="entry name" value="ELECTRON CARRIER_ PROTEIN DISULFIDE OXIDOREDUCTASE"/>
    <property type="match status" value="1"/>
</dbReference>
<evidence type="ECO:0000313" key="2">
    <source>
        <dbReference type="EMBL" id="NWF47199.1"/>
    </source>
</evidence>
<gene>
    <name evidence="2" type="ORF">F3K02_18360</name>
</gene>